<reference evidence="1 2" key="1">
    <citation type="journal article" date="2014" name="ISME J.">
        <title>Candidatus Competibacter-lineage genomes retrieved from metagenomes reveal functional metabolic diversity.</title>
        <authorList>
            <person name="McIlroy S.J."/>
            <person name="Albertsen M."/>
            <person name="Andresen E.K."/>
            <person name="Saunders A.M."/>
            <person name="Kristiansen R."/>
            <person name="Stokholm-Bjerregaard M."/>
            <person name="Nielsen K.L."/>
            <person name="Nielsen P.H."/>
        </authorList>
    </citation>
    <scope>NUCLEOTIDE SEQUENCE [LARGE SCALE GENOMIC DNA]</scope>
    <source>
        <strain evidence="1 2">Run_B_J11</strain>
    </source>
</reference>
<dbReference type="Proteomes" id="UP000019184">
    <property type="component" value="Unassembled WGS sequence"/>
</dbReference>
<dbReference type="RefSeq" id="WP_034435972.1">
    <property type="nucleotide sequence ID" value="NZ_CBTK010000295.1"/>
</dbReference>
<protein>
    <recommendedName>
        <fullName evidence="3">DUF2283 domain-containing protein</fullName>
    </recommendedName>
</protein>
<gene>
    <name evidence="1" type="ORF">BN874_770076</name>
</gene>
<dbReference type="EMBL" id="CBTK010000295">
    <property type="protein sequence ID" value="CDH47226.1"/>
    <property type="molecule type" value="Genomic_DNA"/>
</dbReference>
<evidence type="ECO:0008006" key="3">
    <source>
        <dbReference type="Google" id="ProtNLM"/>
    </source>
</evidence>
<comment type="caution">
    <text evidence="1">The sequence shown here is derived from an EMBL/GenBank/DDBJ whole genome shotgun (WGS) entry which is preliminary data.</text>
</comment>
<name>A0A7U7J4G3_9GAMM</name>
<accession>A0A7U7J4G3</accession>
<organism evidence="1 2">
    <name type="scientific">Candidatus Contendobacter odensis Run_B_J11</name>
    <dbReference type="NCBI Taxonomy" id="1400861"/>
    <lineage>
        <taxon>Bacteria</taxon>
        <taxon>Pseudomonadati</taxon>
        <taxon>Pseudomonadota</taxon>
        <taxon>Gammaproteobacteria</taxon>
        <taxon>Candidatus Competibacteraceae</taxon>
        <taxon>Candidatus Contendibacter</taxon>
    </lineage>
</organism>
<dbReference type="PANTHER" id="PTHR37029:SF1">
    <property type="entry name" value="SSR1768 PROTEIN"/>
    <property type="match status" value="1"/>
</dbReference>
<dbReference type="InterPro" id="IPR019270">
    <property type="entry name" value="DUF2283"/>
</dbReference>
<sequence>MKVIYDPEVDVLRILFRDEPIEESDEDKPGLILDYDKDGNVVGLELLNASQHVENPRNMEYVVAG</sequence>
<dbReference type="AlphaFoldDB" id="A0A7U7J4G3"/>
<dbReference type="Pfam" id="PF10049">
    <property type="entry name" value="DUF2283"/>
    <property type="match status" value="1"/>
</dbReference>
<keyword evidence="2" id="KW-1185">Reference proteome</keyword>
<dbReference type="OrthoDB" id="9799670at2"/>
<dbReference type="PANTHER" id="PTHR37029">
    <property type="entry name" value="SSR1768 PROTEIN"/>
    <property type="match status" value="1"/>
</dbReference>
<proteinExistence type="predicted"/>
<evidence type="ECO:0000313" key="1">
    <source>
        <dbReference type="EMBL" id="CDH47226.1"/>
    </source>
</evidence>
<evidence type="ECO:0000313" key="2">
    <source>
        <dbReference type="Proteomes" id="UP000019184"/>
    </source>
</evidence>